<dbReference type="GO" id="GO:0006887">
    <property type="term" value="P:exocytosis"/>
    <property type="evidence" value="ECO:0007669"/>
    <property type="project" value="UniProtKB-KW"/>
</dbReference>
<dbReference type="AlphaFoldDB" id="A0A212D503"/>
<feature type="domain" description="Exocyst complex component EXOC2/Sec5 N-terminal" evidence="6">
    <location>
        <begin position="48"/>
        <end position="176"/>
    </location>
</feature>
<dbReference type="Proteomes" id="UP000242450">
    <property type="component" value="Chromosome 7"/>
</dbReference>
<dbReference type="PANTHER" id="PTHR13043">
    <property type="entry name" value="EXOCYST COMPLEX COMPONENT SEC5"/>
    <property type="match status" value="1"/>
</dbReference>
<keyword evidence="2 4" id="KW-0813">Transport</keyword>
<keyword evidence="4" id="KW-0653">Protein transport</keyword>
<evidence type="ECO:0000313" key="8">
    <source>
        <dbReference type="Proteomes" id="UP000242450"/>
    </source>
</evidence>
<dbReference type="Pfam" id="PF15469">
    <property type="entry name" value="Sec5"/>
    <property type="match status" value="1"/>
</dbReference>
<organism evidence="7 8">
    <name type="scientific">Cervus elaphus hippelaphus</name>
    <name type="common">European red deer</name>
    <dbReference type="NCBI Taxonomy" id="46360"/>
    <lineage>
        <taxon>Eukaryota</taxon>
        <taxon>Metazoa</taxon>
        <taxon>Chordata</taxon>
        <taxon>Craniata</taxon>
        <taxon>Vertebrata</taxon>
        <taxon>Euteleostomi</taxon>
        <taxon>Mammalia</taxon>
        <taxon>Eutheria</taxon>
        <taxon>Laurasiatheria</taxon>
        <taxon>Artiodactyla</taxon>
        <taxon>Ruminantia</taxon>
        <taxon>Pecora</taxon>
        <taxon>Cervidae</taxon>
        <taxon>Cervinae</taxon>
        <taxon>Cervus</taxon>
    </lineage>
</organism>
<reference evidence="7 8" key="1">
    <citation type="journal article" date="2018" name="Mol. Genet. Genomics">
        <title>The red deer Cervus elaphus genome CerEla1.0: sequencing, annotating, genes, and chromosomes.</title>
        <authorList>
            <person name="Bana N.A."/>
            <person name="Nyiri A."/>
            <person name="Nagy J."/>
            <person name="Frank K."/>
            <person name="Nagy T."/>
            <person name="Steger V."/>
            <person name="Schiller M."/>
            <person name="Lakatos P."/>
            <person name="Sugar L."/>
            <person name="Horn P."/>
            <person name="Barta E."/>
            <person name="Orosz L."/>
        </authorList>
    </citation>
    <scope>NUCLEOTIDE SEQUENCE [LARGE SCALE GENOMIC DNA]</scope>
    <source>
        <strain evidence="7">Hungarian</strain>
    </source>
</reference>
<keyword evidence="8" id="KW-1185">Reference proteome</keyword>
<dbReference type="GO" id="GO:0015031">
    <property type="term" value="P:protein transport"/>
    <property type="evidence" value="ECO:0007669"/>
    <property type="project" value="UniProtKB-KW"/>
</dbReference>
<evidence type="ECO:0000256" key="4">
    <source>
        <dbReference type="RuleBase" id="RU365069"/>
    </source>
</evidence>
<protein>
    <recommendedName>
        <fullName evidence="4">Exocyst complex component 2</fullName>
    </recommendedName>
</protein>
<comment type="caution">
    <text evidence="7">The sequence shown here is derived from an EMBL/GenBank/DDBJ whole genome shotgun (WGS) entry which is preliminary data.</text>
</comment>
<comment type="subunit">
    <text evidence="4">Component of the exocyst complex.</text>
</comment>
<evidence type="ECO:0000256" key="5">
    <source>
        <dbReference type="SAM" id="SignalP"/>
    </source>
</evidence>
<dbReference type="GO" id="GO:0000145">
    <property type="term" value="C:exocyst"/>
    <property type="evidence" value="ECO:0007669"/>
    <property type="project" value="UniProtKB-UniRule"/>
</dbReference>
<evidence type="ECO:0000256" key="2">
    <source>
        <dbReference type="ARBA" id="ARBA00022448"/>
    </source>
</evidence>
<dbReference type="GO" id="GO:0006893">
    <property type="term" value="P:Golgi to plasma membrane transport"/>
    <property type="evidence" value="ECO:0007669"/>
    <property type="project" value="UniProtKB-UniRule"/>
</dbReference>
<comment type="function">
    <text evidence="4">Component of the exocyst complex involved in the docking of exocytic vesicles with fusion sites on the plasma membrane.</text>
</comment>
<gene>
    <name evidence="7" type="ORF">Celaphus_00014661</name>
</gene>
<proteinExistence type="inferred from homology"/>
<keyword evidence="3 4" id="KW-0268">Exocytosis</keyword>
<accession>A0A212D503</accession>
<comment type="similarity">
    <text evidence="1 4">Belongs to the SEC5 family.</text>
</comment>
<dbReference type="PANTHER" id="PTHR13043:SF1">
    <property type="entry name" value="EXOCYST COMPLEX COMPONENT 2"/>
    <property type="match status" value="1"/>
</dbReference>
<name>A0A212D503_CEREH</name>
<evidence type="ECO:0000256" key="3">
    <source>
        <dbReference type="ARBA" id="ARBA00022483"/>
    </source>
</evidence>
<keyword evidence="5" id="KW-0732">Signal</keyword>
<dbReference type="OrthoDB" id="26242at2759"/>
<feature type="signal peptide" evidence="5">
    <location>
        <begin position="1"/>
        <end position="17"/>
    </location>
</feature>
<sequence length="236" mass="26609">MQRWCLFFLFRKKEVAAMWTHLFPCLRAPGLSAHFLTLTLTLVQESKPCQFERCVLLSLQSLRGVLESKPGEPSVFQHPKTQEEVCQLSINIMQVFIHCLEQLSTKPDADVDTAHLSVDVSSPDLFGSIHEDFSLTSEQRLLIVLSNCCYLERHTFLNIADHFEKHNFQGIEKITQVMTCEGTGVLSPAYFQLFSPCRPTPLAPPSAPLTLTSRPLLTAHLELMLFSFSGAKSLQD</sequence>
<evidence type="ECO:0000256" key="1">
    <source>
        <dbReference type="ARBA" id="ARBA00010578"/>
    </source>
</evidence>
<dbReference type="InterPro" id="IPR029175">
    <property type="entry name" value="EXOC2/Sec5"/>
</dbReference>
<evidence type="ECO:0000259" key="6">
    <source>
        <dbReference type="Pfam" id="PF15469"/>
    </source>
</evidence>
<dbReference type="EMBL" id="MKHE01000007">
    <property type="protein sequence ID" value="OWK13256.1"/>
    <property type="molecule type" value="Genomic_DNA"/>
</dbReference>
<evidence type="ECO:0000313" key="7">
    <source>
        <dbReference type="EMBL" id="OWK13256.1"/>
    </source>
</evidence>
<feature type="chain" id="PRO_5012894329" description="Exocyst complex component 2" evidence="5">
    <location>
        <begin position="18"/>
        <end position="236"/>
    </location>
</feature>
<dbReference type="InterPro" id="IPR039481">
    <property type="entry name" value="EXOC2/Sec5_N_dom"/>
</dbReference>